<reference evidence="2 3" key="1">
    <citation type="submission" date="2018-09" db="EMBL/GenBank/DDBJ databases">
        <title>Profundibacter amoris BAR1 gen. nov., sp. nov., a new member of the Roseobacter clade isolated at Lokis Castle Vent Field on the Arctic Mid-Oceanic Ridge.</title>
        <authorList>
            <person name="Le Moine Bauer S."/>
            <person name="Sjoeberg A.G."/>
            <person name="L'Haridon S."/>
            <person name="Stokke R."/>
            <person name="Roalkvam I."/>
            <person name="Steen I.H."/>
            <person name="Dahle H."/>
        </authorList>
    </citation>
    <scope>NUCLEOTIDE SEQUENCE [LARGE SCALE GENOMIC DNA]</scope>
    <source>
        <strain evidence="2 3">BAR1</strain>
    </source>
</reference>
<keyword evidence="3" id="KW-1185">Reference proteome</keyword>
<dbReference type="Pfam" id="PF12146">
    <property type="entry name" value="Hydrolase_4"/>
    <property type="match status" value="1"/>
</dbReference>
<dbReference type="OrthoDB" id="9788260at2"/>
<dbReference type="InterPro" id="IPR022742">
    <property type="entry name" value="Hydrolase_4"/>
</dbReference>
<evidence type="ECO:0000259" key="1">
    <source>
        <dbReference type="Pfam" id="PF12146"/>
    </source>
</evidence>
<protein>
    <submittedName>
        <fullName evidence="2">Alpha/beta hydrolase</fullName>
    </submittedName>
</protein>
<dbReference type="PANTHER" id="PTHR11614">
    <property type="entry name" value="PHOSPHOLIPASE-RELATED"/>
    <property type="match status" value="1"/>
</dbReference>
<dbReference type="EMBL" id="CP032125">
    <property type="protein sequence ID" value="AXX98328.1"/>
    <property type="molecule type" value="Genomic_DNA"/>
</dbReference>
<dbReference type="SUPFAM" id="SSF53474">
    <property type="entry name" value="alpha/beta-Hydrolases"/>
    <property type="match status" value="1"/>
</dbReference>
<name>A0A347UHK0_9RHOB</name>
<evidence type="ECO:0000313" key="2">
    <source>
        <dbReference type="EMBL" id="AXX98328.1"/>
    </source>
</evidence>
<accession>A0A347UHK0</accession>
<dbReference type="AlphaFoldDB" id="A0A347UHK0"/>
<dbReference type="Gene3D" id="3.40.50.1820">
    <property type="entry name" value="alpha/beta hydrolase"/>
    <property type="match status" value="1"/>
</dbReference>
<organism evidence="2 3">
    <name type="scientific">Profundibacter amoris</name>
    <dbReference type="NCBI Taxonomy" id="2171755"/>
    <lineage>
        <taxon>Bacteria</taxon>
        <taxon>Pseudomonadati</taxon>
        <taxon>Pseudomonadota</taxon>
        <taxon>Alphaproteobacteria</taxon>
        <taxon>Rhodobacterales</taxon>
        <taxon>Paracoccaceae</taxon>
        <taxon>Profundibacter</taxon>
    </lineage>
</organism>
<gene>
    <name evidence="2" type="ORF">BAR1_10560</name>
</gene>
<dbReference type="InterPro" id="IPR051044">
    <property type="entry name" value="MAG_DAG_Lipase"/>
</dbReference>
<dbReference type="GO" id="GO:0016787">
    <property type="term" value="F:hydrolase activity"/>
    <property type="evidence" value="ECO:0007669"/>
    <property type="project" value="UniProtKB-KW"/>
</dbReference>
<sequence>MMETAPLYTDVARAPDGGVAYWLDTDDGVRIRVGVWNKGTRGTVLLMPGRTEYIEKYGLVTGDLRQRGYATIVVDWRGQGLADRMLDDPDTGHVLKFADYQRDVAAMVQAARELEMPQPFYMLSHSMGGCIALRSLVDGLEVKASVFSAPMWGILIGPVMRPLARGIAWAASTVGMGQKYAPGTSAQSYVSVAPFEDNLLTTDPDMYALLQEQVAAHPRFALGGPSMNWLFEALTETRNLMAMEAPKVPALTFLGTNERIVDTAAVIKRMQDWPDGRLEMVEGAEHEVLMEGPEIRTRLMDQTVDLFGQHS</sequence>
<evidence type="ECO:0000313" key="3">
    <source>
        <dbReference type="Proteomes" id="UP000261704"/>
    </source>
</evidence>
<dbReference type="InterPro" id="IPR029058">
    <property type="entry name" value="AB_hydrolase_fold"/>
</dbReference>
<keyword evidence="2" id="KW-0378">Hydrolase</keyword>
<dbReference type="KEGG" id="pamo:BAR1_10560"/>
<feature type="domain" description="Serine aminopeptidase S33" evidence="1">
    <location>
        <begin position="40"/>
        <end position="291"/>
    </location>
</feature>
<proteinExistence type="predicted"/>
<dbReference type="Proteomes" id="UP000261704">
    <property type="component" value="Chromosome"/>
</dbReference>